<keyword evidence="9" id="KW-1185">Reference proteome</keyword>
<protein>
    <recommendedName>
        <fullName evidence="10">Magnesium and cobalt transport protein CorA</fullName>
    </recommendedName>
</protein>
<evidence type="ECO:0000313" key="9">
    <source>
        <dbReference type="Proteomes" id="UP001628156"/>
    </source>
</evidence>
<dbReference type="SUPFAM" id="SSF143865">
    <property type="entry name" value="CorA soluble domain-like"/>
    <property type="match status" value="1"/>
</dbReference>
<dbReference type="Gene3D" id="3.30.460.20">
    <property type="entry name" value="CorA soluble domain-like"/>
    <property type="match status" value="1"/>
</dbReference>
<dbReference type="EMBL" id="BAAFRS010000118">
    <property type="protein sequence ID" value="GAB1222589.1"/>
    <property type="molecule type" value="Genomic_DNA"/>
</dbReference>
<dbReference type="Pfam" id="PF01544">
    <property type="entry name" value="CorA"/>
    <property type="match status" value="1"/>
</dbReference>
<evidence type="ECO:0000256" key="2">
    <source>
        <dbReference type="ARBA" id="ARBA00009765"/>
    </source>
</evidence>
<dbReference type="InterPro" id="IPR002523">
    <property type="entry name" value="MgTranspt_CorA/ZnTranspt_ZntB"/>
</dbReference>
<evidence type="ECO:0000256" key="1">
    <source>
        <dbReference type="ARBA" id="ARBA00004141"/>
    </source>
</evidence>
<comment type="caution">
    <text evidence="8">The sequence shown here is derived from an EMBL/GenBank/DDBJ whole genome shotgun (WGS) entry which is preliminary data.</text>
</comment>
<evidence type="ECO:0008006" key="10">
    <source>
        <dbReference type="Google" id="ProtNLM"/>
    </source>
</evidence>
<feature type="compositionally biased region" description="Acidic residues" evidence="6">
    <location>
        <begin position="34"/>
        <end position="47"/>
    </location>
</feature>
<evidence type="ECO:0000256" key="5">
    <source>
        <dbReference type="ARBA" id="ARBA00023136"/>
    </source>
</evidence>
<evidence type="ECO:0000313" key="8">
    <source>
        <dbReference type="EMBL" id="GAB1222589.1"/>
    </source>
</evidence>
<name>A0ABQ0DI98_9EUKA</name>
<reference evidence="8 9" key="1">
    <citation type="journal article" date="2019" name="PLoS Negl. Trop. Dis.">
        <title>Whole genome sequencing of Entamoeba nuttalli reveals mammalian host-related molecular signatures and a novel octapeptide-repeat surface protein.</title>
        <authorList>
            <person name="Tanaka M."/>
            <person name="Makiuchi T."/>
            <person name="Komiyama T."/>
            <person name="Shiina T."/>
            <person name="Osaki K."/>
            <person name="Tachibana H."/>
        </authorList>
    </citation>
    <scope>NUCLEOTIDE SEQUENCE [LARGE SCALE GENOMIC DNA]</scope>
    <source>
        <strain evidence="8 9">P19-061405</strain>
    </source>
</reference>
<keyword evidence="3 7" id="KW-0812">Transmembrane</keyword>
<keyword evidence="5 7" id="KW-0472">Membrane</keyword>
<dbReference type="InterPro" id="IPR044089">
    <property type="entry name" value="Alr1-like"/>
</dbReference>
<feature type="transmembrane region" description="Helical" evidence="7">
    <location>
        <begin position="475"/>
        <end position="496"/>
    </location>
</feature>
<dbReference type="SUPFAM" id="SSF144083">
    <property type="entry name" value="Magnesium transport protein CorA, transmembrane region"/>
    <property type="match status" value="1"/>
</dbReference>
<feature type="region of interest" description="Disordered" evidence="6">
    <location>
        <begin position="1"/>
        <end position="64"/>
    </location>
</feature>
<feature type="compositionally biased region" description="Basic and acidic residues" evidence="6">
    <location>
        <begin position="1"/>
        <end position="18"/>
    </location>
</feature>
<comment type="subcellular location">
    <subcellularLocation>
        <location evidence="1">Membrane</location>
        <topology evidence="1">Multi-pass membrane protein</topology>
    </subcellularLocation>
</comment>
<organism evidence="8 9">
    <name type="scientific">Entamoeba nuttalli</name>
    <dbReference type="NCBI Taxonomy" id="412467"/>
    <lineage>
        <taxon>Eukaryota</taxon>
        <taxon>Amoebozoa</taxon>
        <taxon>Evosea</taxon>
        <taxon>Archamoebae</taxon>
        <taxon>Mastigamoebida</taxon>
        <taxon>Entamoebidae</taxon>
        <taxon>Entamoeba</taxon>
    </lineage>
</organism>
<keyword evidence="4 7" id="KW-1133">Transmembrane helix</keyword>
<dbReference type="InterPro" id="IPR045861">
    <property type="entry name" value="CorA_cytoplasmic_dom"/>
</dbReference>
<sequence length="541" mass="64447">MSLERKDDFLLLNEEKKIPIHTPTPRKKHRLIEDDIDSEEEGGDDESTSSSSSEDEIQKKKKKKRIAIQNEINKMKMEIIEEHNKIEKEEPIGGIVINNVINNKNETTNEKRKINIPMNIHNYKGKEDETNKFLRQQQKKFDQMRLNTPDLTSKINERMKINKNINNNKIDEELNDYFPPCEKVIEIGNNESIWNSNDQINIIGERINKTIWNIQQLKNYCIQCKNSNVKIENHFLWIDISNPSKEVMVAIGLLFHLHFLSLQRWLDEDQREAVLIYPQYYEILIKNTEYQPLTDLLKIKNTRITIKKKIIITFHQKHDRVFDIVKVQNVNPKECNPELVLFEILHQSIMQFADWVRIINDETEIQQSMQFHVLKKEQLGFIARSDILEKKIDTILSCLQSKKTMLKFLIRSSHKNTFKMIKDSFEVMLRDAYYDFGSVYQRFKIIKELNTFSFGLYNVRLTIESTRTDRETSKYIQVFNFISLIFFPITFVVNTFGCNIRVPWQTDLVDERDSRYFFLVMVICLIVLVLQQIIFKKLKWY</sequence>
<comment type="similarity">
    <text evidence="2">Belongs to the CorA metal ion transporter (MIT) (TC 1.A.35) family.</text>
</comment>
<gene>
    <name evidence="8" type="ORF">ENUP19_0118G0029</name>
</gene>
<dbReference type="Gene3D" id="1.20.58.340">
    <property type="entry name" value="Magnesium transport protein CorA, transmembrane region"/>
    <property type="match status" value="1"/>
</dbReference>
<evidence type="ECO:0000256" key="6">
    <source>
        <dbReference type="SAM" id="MobiDB-lite"/>
    </source>
</evidence>
<evidence type="ECO:0000256" key="3">
    <source>
        <dbReference type="ARBA" id="ARBA00022692"/>
    </source>
</evidence>
<dbReference type="CDD" id="cd12829">
    <property type="entry name" value="Alr1p-like"/>
    <property type="match status" value="1"/>
</dbReference>
<evidence type="ECO:0000256" key="4">
    <source>
        <dbReference type="ARBA" id="ARBA00022989"/>
    </source>
</evidence>
<proteinExistence type="inferred from homology"/>
<accession>A0ABQ0DI98</accession>
<dbReference type="Proteomes" id="UP001628156">
    <property type="component" value="Unassembled WGS sequence"/>
</dbReference>
<feature type="transmembrane region" description="Helical" evidence="7">
    <location>
        <begin position="516"/>
        <end position="535"/>
    </location>
</feature>
<dbReference type="PANTHER" id="PTHR21535">
    <property type="entry name" value="MAGNESIUM AND COBALT TRANSPORT PROTEIN/MITOCHONDRIAL IMPORT INNER MEMBRANE TRANSLOCASE SUBUNIT TIM8"/>
    <property type="match status" value="1"/>
</dbReference>
<evidence type="ECO:0000256" key="7">
    <source>
        <dbReference type="SAM" id="Phobius"/>
    </source>
</evidence>
<dbReference type="InterPro" id="IPR045863">
    <property type="entry name" value="CorA_TM1_TM2"/>
</dbReference>
<dbReference type="PANTHER" id="PTHR21535:SF51">
    <property type="entry name" value="MANGANESE RESISTANCE PROTEIN MNR2"/>
    <property type="match status" value="1"/>
</dbReference>